<dbReference type="Proteomes" id="UP001362999">
    <property type="component" value="Unassembled WGS sequence"/>
</dbReference>
<reference evidence="1 2" key="1">
    <citation type="journal article" date="2024" name="J Genomics">
        <title>Draft genome sequencing and assembly of Favolaschia claudopus CIRM-BRFM 2984 isolated from oak limbs.</title>
        <authorList>
            <person name="Navarro D."/>
            <person name="Drula E."/>
            <person name="Chaduli D."/>
            <person name="Cazenave R."/>
            <person name="Ahrendt S."/>
            <person name="Wang J."/>
            <person name="Lipzen A."/>
            <person name="Daum C."/>
            <person name="Barry K."/>
            <person name="Grigoriev I.V."/>
            <person name="Favel A."/>
            <person name="Rosso M.N."/>
            <person name="Martin F."/>
        </authorList>
    </citation>
    <scope>NUCLEOTIDE SEQUENCE [LARGE SCALE GENOMIC DNA]</scope>
    <source>
        <strain evidence="1 2">CIRM-BRFM 2984</strain>
    </source>
</reference>
<comment type="caution">
    <text evidence="1">The sequence shown here is derived from an EMBL/GenBank/DDBJ whole genome shotgun (WGS) entry which is preliminary data.</text>
</comment>
<keyword evidence="2" id="KW-1185">Reference proteome</keyword>
<sequence length="471" mass="53163">MNAVPALQLPFELISEIFLLCLPSHRRVRPRRHRAPLNLAGVCARWRAVALRTRELWASIFLKLSDGDKRPYHHLLLYIDPRSSAFTPDKHPISALVDLWCTRASNLPLSISLCCSEEKYLPDSVFTTMANYSHRWSRIELVLPAADILLFHKLSGPFPLLSTLLLKVPDGSHEFPSLKLDPIRFPNLKTLQIPSYRTSALELSLFPSKLTALRLECDNTSLPPSTAGGTFALVFRFFPHLLHLDVALHSPSRRHSDSDIPRSRVSLITLRVNHEFLLDSLCAPNLQHLHTKLTSRSGLLHFLSYSQPNLTTLSLEMDKDTNPDSLLVALPFVPELTTFIVSMPTYCRSNALQHCQPLRAPFFVPQLQNFIVRDNGCEPSALYTSWVDLLESRKSLAHAELWLLAPTIREDISRPSSEVEARLEALETGGMSTRIITKTYMRPEGAKDLDPIGDLDIGVNNVYLPVSFSRF</sequence>
<name>A0AAW0CBT1_9AGAR</name>
<evidence type="ECO:0000313" key="2">
    <source>
        <dbReference type="Proteomes" id="UP001362999"/>
    </source>
</evidence>
<protein>
    <submittedName>
        <fullName evidence="1">F-box domain-containing protein</fullName>
    </submittedName>
</protein>
<dbReference type="EMBL" id="JAWWNJ010000019">
    <property type="protein sequence ID" value="KAK7036317.1"/>
    <property type="molecule type" value="Genomic_DNA"/>
</dbReference>
<evidence type="ECO:0000313" key="1">
    <source>
        <dbReference type="EMBL" id="KAK7036317.1"/>
    </source>
</evidence>
<gene>
    <name evidence="1" type="ORF">R3P38DRAFT_3351186</name>
</gene>
<organism evidence="1 2">
    <name type="scientific">Favolaschia claudopus</name>
    <dbReference type="NCBI Taxonomy" id="2862362"/>
    <lineage>
        <taxon>Eukaryota</taxon>
        <taxon>Fungi</taxon>
        <taxon>Dikarya</taxon>
        <taxon>Basidiomycota</taxon>
        <taxon>Agaricomycotina</taxon>
        <taxon>Agaricomycetes</taxon>
        <taxon>Agaricomycetidae</taxon>
        <taxon>Agaricales</taxon>
        <taxon>Marasmiineae</taxon>
        <taxon>Mycenaceae</taxon>
        <taxon>Favolaschia</taxon>
    </lineage>
</organism>
<proteinExistence type="predicted"/>
<dbReference type="AlphaFoldDB" id="A0AAW0CBT1"/>
<accession>A0AAW0CBT1</accession>